<evidence type="ECO:0000259" key="2">
    <source>
        <dbReference type="PROSITE" id="PS50937"/>
    </source>
</evidence>
<evidence type="ECO:0000256" key="1">
    <source>
        <dbReference type="ARBA" id="ARBA00023125"/>
    </source>
</evidence>
<dbReference type="EMBL" id="CP035492">
    <property type="protein sequence ID" value="QAY66508.1"/>
    <property type="molecule type" value="Genomic_DNA"/>
</dbReference>
<dbReference type="PANTHER" id="PTHR30204:SF82">
    <property type="entry name" value="TRANSCRIPTIONAL REGULATOR, MERR FAMILY"/>
    <property type="match status" value="1"/>
</dbReference>
<name>A0A4P6F7V1_9BACL</name>
<accession>A0A4P6F7V1</accession>
<dbReference type="PRINTS" id="PR00040">
    <property type="entry name" value="HTHMERR"/>
</dbReference>
<dbReference type="RefSeq" id="WP_129440167.1">
    <property type="nucleotide sequence ID" value="NZ_CP035492.1"/>
</dbReference>
<reference evidence="3 4" key="1">
    <citation type="submission" date="2019-01" db="EMBL/GenBank/DDBJ databases">
        <title>Genome sequencing of strain FW100M-2.</title>
        <authorList>
            <person name="Heo J."/>
            <person name="Kim S.-J."/>
            <person name="Kim J.-S."/>
            <person name="Hong S.-B."/>
            <person name="Kwon S.-W."/>
        </authorList>
    </citation>
    <scope>NUCLEOTIDE SEQUENCE [LARGE SCALE GENOMIC DNA]</scope>
    <source>
        <strain evidence="3 4">FW100M-2</strain>
    </source>
</reference>
<dbReference type="SUPFAM" id="SSF46955">
    <property type="entry name" value="Putative DNA-binding domain"/>
    <property type="match status" value="1"/>
</dbReference>
<gene>
    <name evidence="3" type="ORF">ET464_08880</name>
</gene>
<dbReference type="Proteomes" id="UP000293568">
    <property type="component" value="Chromosome"/>
</dbReference>
<evidence type="ECO:0000313" key="3">
    <source>
        <dbReference type="EMBL" id="QAY66508.1"/>
    </source>
</evidence>
<proteinExistence type="predicted"/>
<dbReference type="AlphaFoldDB" id="A0A4P6F7V1"/>
<dbReference type="PANTHER" id="PTHR30204">
    <property type="entry name" value="REDOX-CYCLING DRUG-SENSING TRANSCRIPTIONAL ACTIVATOR SOXR"/>
    <property type="match status" value="1"/>
</dbReference>
<dbReference type="GO" id="GO:0003700">
    <property type="term" value="F:DNA-binding transcription factor activity"/>
    <property type="evidence" value="ECO:0007669"/>
    <property type="project" value="InterPro"/>
</dbReference>
<dbReference type="CDD" id="cd01109">
    <property type="entry name" value="HTH_YyaN"/>
    <property type="match status" value="1"/>
</dbReference>
<dbReference type="GO" id="GO:0003677">
    <property type="term" value="F:DNA binding"/>
    <property type="evidence" value="ECO:0007669"/>
    <property type="project" value="UniProtKB-KW"/>
</dbReference>
<evidence type="ECO:0000313" key="4">
    <source>
        <dbReference type="Proteomes" id="UP000293568"/>
    </source>
</evidence>
<sequence>MNYTINEAAQKFGLSAHTLRYYDKEGLLPFVSRSHSGNRTFTDSDLEWIALICCLKNTGMPIKEIKQYVDWCRQGSATIDVRKALFVAHRQAVLRQIEELNNNLELIDAKIAFYESPGIASFLDEQIAKQSDSLQRKDSLYDSQI</sequence>
<dbReference type="OrthoDB" id="9811174at2"/>
<dbReference type="PROSITE" id="PS50937">
    <property type="entry name" value="HTH_MERR_2"/>
    <property type="match status" value="1"/>
</dbReference>
<dbReference type="InterPro" id="IPR047057">
    <property type="entry name" value="MerR_fam"/>
</dbReference>
<dbReference type="InterPro" id="IPR000551">
    <property type="entry name" value="MerR-type_HTH_dom"/>
</dbReference>
<keyword evidence="1" id="KW-0238">DNA-binding</keyword>
<protein>
    <submittedName>
        <fullName evidence="3">MerR family transcriptional regulator</fullName>
    </submittedName>
</protein>
<dbReference type="KEGG" id="pprt:ET464_08880"/>
<organism evidence="3 4">
    <name type="scientific">Paenibacillus protaetiae</name>
    <dbReference type="NCBI Taxonomy" id="2509456"/>
    <lineage>
        <taxon>Bacteria</taxon>
        <taxon>Bacillati</taxon>
        <taxon>Bacillota</taxon>
        <taxon>Bacilli</taxon>
        <taxon>Bacillales</taxon>
        <taxon>Paenibacillaceae</taxon>
        <taxon>Paenibacillus</taxon>
    </lineage>
</organism>
<feature type="domain" description="HTH merR-type" evidence="2">
    <location>
        <begin position="2"/>
        <end position="71"/>
    </location>
</feature>
<dbReference type="Pfam" id="PF13411">
    <property type="entry name" value="MerR_1"/>
    <property type="match status" value="1"/>
</dbReference>
<dbReference type="Gene3D" id="1.10.1660.10">
    <property type="match status" value="1"/>
</dbReference>
<dbReference type="SMART" id="SM00422">
    <property type="entry name" value="HTH_MERR"/>
    <property type="match status" value="1"/>
</dbReference>
<dbReference type="InterPro" id="IPR009061">
    <property type="entry name" value="DNA-bd_dom_put_sf"/>
</dbReference>
<keyword evidence="4" id="KW-1185">Reference proteome</keyword>